<accession>A0A7W9SGM9</accession>
<dbReference type="GeneID" id="85015178"/>
<evidence type="ECO:0000256" key="1">
    <source>
        <dbReference type="ARBA" id="ARBA00001917"/>
    </source>
</evidence>
<dbReference type="Pfam" id="PF00881">
    <property type="entry name" value="Nitroreductase"/>
    <property type="match status" value="2"/>
</dbReference>
<reference evidence="7 8" key="1">
    <citation type="submission" date="2020-08" db="EMBL/GenBank/DDBJ databases">
        <title>Genomic Encyclopedia of Type Strains, Phase IV (KMG-IV): sequencing the most valuable type-strain genomes for metagenomic binning, comparative biology and taxonomic classification.</title>
        <authorList>
            <person name="Goeker M."/>
        </authorList>
    </citation>
    <scope>NUCLEOTIDE SEQUENCE [LARGE SCALE GENOMIC DNA]</scope>
    <source>
        <strain evidence="7 8">DSM 17245</strain>
    </source>
</reference>
<sequence>MDFITLAKSRYSVRNYSERQIEKDKLDKILEAAHIAPSARNKQSARIYVVQSTEGIEKLRSLTRCAYNAPTILMIGYEESEQYRNEMEEGIVSGQQDASIVTSHIMLEAAELGLGSVWVDGFPNTETAEVFHLPKSVKLVCLMPLGYAADDAKPAPMHEKYRPLEEMVKIL</sequence>
<evidence type="ECO:0000256" key="4">
    <source>
        <dbReference type="ARBA" id="ARBA00022643"/>
    </source>
</evidence>
<feature type="domain" description="Nitroreductase" evidence="6">
    <location>
        <begin position="8"/>
        <end position="63"/>
    </location>
</feature>
<proteinExistence type="inferred from homology"/>
<dbReference type="Gene3D" id="3.40.109.10">
    <property type="entry name" value="NADH Oxidase"/>
    <property type="match status" value="1"/>
</dbReference>
<dbReference type="CDD" id="cd20609">
    <property type="entry name" value="nitroreductase"/>
    <property type="match status" value="1"/>
</dbReference>
<dbReference type="InterPro" id="IPR000415">
    <property type="entry name" value="Nitroreductase-like"/>
</dbReference>
<dbReference type="EMBL" id="JACHHH010000008">
    <property type="protein sequence ID" value="MBB6041652.1"/>
    <property type="molecule type" value="Genomic_DNA"/>
</dbReference>
<dbReference type="Proteomes" id="UP000522163">
    <property type="component" value="Unassembled WGS sequence"/>
</dbReference>
<protein>
    <submittedName>
        <fullName evidence="7">Nitroreductase</fullName>
    </submittedName>
</protein>
<dbReference type="PANTHER" id="PTHR43673:SF2">
    <property type="entry name" value="NITROREDUCTASE"/>
    <property type="match status" value="1"/>
</dbReference>
<evidence type="ECO:0000256" key="5">
    <source>
        <dbReference type="ARBA" id="ARBA00023002"/>
    </source>
</evidence>
<dbReference type="PANTHER" id="PTHR43673">
    <property type="entry name" value="NAD(P)H NITROREDUCTASE YDGI-RELATED"/>
    <property type="match status" value="1"/>
</dbReference>
<comment type="similarity">
    <text evidence="2">Belongs to the nitroreductase family.</text>
</comment>
<dbReference type="InterPro" id="IPR029479">
    <property type="entry name" value="Nitroreductase"/>
</dbReference>
<evidence type="ECO:0000313" key="8">
    <source>
        <dbReference type="Proteomes" id="UP000522163"/>
    </source>
</evidence>
<evidence type="ECO:0000313" key="7">
    <source>
        <dbReference type="EMBL" id="MBB6041652.1"/>
    </source>
</evidence>
<evidence type="ECO:0000256" key="2">
    <source>
        <dbReference type="ARBA" id="ARBA00007118"/>
    </source>
</evidence>
<keyword evidence="5" id="KW-0560">Oxidoreductase</keyword>
<feature type="domain" description="Nitroreductase" evidence="6">
    <location>
        <begin position="67"/>
        <end position="147"/>
    </location>
</feature>
<gene>
    <name evidence="7" type="ORF">HNQ46_001642</name>
</gene>
<dbReference type="GO" id="GO:0016491">
    <property type="term" value="F:oxidoreductase activity"/>
    <property type="evidence" value="ECO:0007669"/>
    <property type="project" value="UniProtKB-KW"/>
</dbReference>
<evidence type="ECO:0000256" key="3">
    <source>
        <dbReference type="ARBA" id="ARBA00022630"/>
    </source>
</evidence>
<dbReference type="RefSeq" id="WP_183684245.1">
    <property type="nucleotide sequence ID" value="NZ_JACHHH010000008.1"/>
</dbReference>
<dbReference type="AlphaFoldDB" id="A0A7W9SGM9"/>
<organism evidence="7 8">
    <name type="scientific">Oribacterium sinus</name>
    <dbReference type="NCBI Taxonomy" id="237576"/>
    <lineage>
        <taxon>Bacteria</taxon>
        <taxon>Bacillati</taxon>
        <taxon>Bacillota</taxon>
        <taxon>Clostridia</taxon>
        <taxon>Lachnospirales</taxon>
        <taxon>Lachnospiraceae</taxon>
        <taxon>Oribacterium</taxon>
    </lineage>
</organism>
<comment type="caution">
    <text evidence="7">The sequence shown here is derived from an EMBL/GenBank/DDBJ whole genome shotgun (WGS) entry which is preliminary data.</text>
</comment>
<keyword evidence="4" id="KW-0288">FMN</keyword>
<dbReference type="SUPFAM" id="SSF55469">
    <property type="entry name" value="FMN-dependent nitroreductase-like"/>
    <property type="match status" value="1"/>
</dbReference>
<keyword evidence="3" id="KW-0285">Flavoprotein</keyword>
<evidence type="ECO:0000259" key="6">
    <source>
        <dbReference type="Pfam" id="PF00881"/>
    </source>
</evidence>
<comment type="cofactor">
    <cofactor evidence="1">
        <name>FMN</name>
        <dbReference type="ChEBI" id="CHEBI:58210"/>
    </cofactor>
</comment>
<name>A0A7W9SGM9_9FIRM</name>